<dbReference type="STRING" id="996801.BW723_09740"/>
<dbReference type="AlphaFoldDB" id="A0A1B8U3C2"/>
<name>A0A1B8U3C2_9FLAO</name>
<reference evidence="2" key="1">
    <citation type="submission" date="2016-02" db="EMBL/GenBank/DDBJ databases">
        <title>Paenibacillus sp. LPB0068, isolated from Crassostrea gigas.</title>
        <authorList>
            <person name="Shin S.-K."/>
            <person name="Yi H."/>
        </authorList>
    </citation>
    <scope>NUCLEOTIDE SEQUENCE [LARGE SCALE GENOMIC DNA]</scope>
    <source>
        <strain evidence="2">KCTC 23969</strain>
    </source>
</reference>
<dbReference type="GO" id="GO:0006488">
    <property type="term" value="P:dolichol-linked oligosaccharide biosynthetic process"/>
    <property type="evidence" value="ECO:0007669"/>
    <property type="project" value="InterPro"/>
</dbReference>
<keyword evidence="2" id="KW-1185">Reference proteome</keyword>
<protein>
    <submittedName>
        <fullName evidence="1">Oligosaccharide biosynthesis protein Alg14</fullName>
    </submittedName>
</protein>
<accession>A0A1B8U3C2</accession>
<dbReference type="InterPro" id="IPR013969">
    <property type="entry name" value="Oligosacch_biosynth_Alg14"/>
</dbReference>
<dbReference type="OrthoDB" id="555447at2"/>
<dbReference type="Pfam" id="PF08660">
    <property type="entry name" value="Alg14"/>
    <property type="match status" value="1"/>
</dbReference>
<dbReference type="Gene3D" id="3.40.50.2000">
    <property type="entry name" value="Glycogen Phosphorylase B"/>
    <property type="match status" value="1"/>
</dbReference>
<sequence>MKKVVAISSIGGHWIQLLRLKPVFEDVQMVFITTKASFKSMVSESDTFYVIPDGNRTDKIGLLKAIKTLFVIYRKEKPDVIITTGAAPGLMGICVGKLLGIHTIWLDSIANCEELSMSGRIAKKIANTVYTQWEHLATNNVKYKGNVLK</sequence>
<gene>
    <name evidence="1" type="ORF">LPB301_06705</name>
</gene>
<dbReference type="EMBL" id="LSFL01000015">
    <property type="protein sequence ID" value="OBY66376.1"/>
    <property type="molecule type" value="Genomic_DNA"/>
</dbReference>
<dbReference type="SUPFAM" id="SSF53756">
    <property type="entry name" value="UDP-Glycosyltransferase/glycogen phosphorylase"/>
    <property type="match status" value="1"/>
</dbReference>
<comment type="caution">
    <text evidence="1">The sequence shown here is derived from an EMBL/GenBank/DDBJ whole genome shotgun (WGS) entry which is preliminary data.</text>
</comment>
<evidence type="ECO:0000313" key="1">
    <source>
        <dbReference type="EMBL" id="OBY66376.1"/>
    </source>
</evidence>
<proteinExistence type="predicted"/>
<dbReference type="KEGG" id="prn:BW723_09740"/>
<organism evidence="1 2">
    <name type="scientific">Polaribacter reichenbachii</name>
    <dbReference type="NCBI Taxonomy" id="996801"/>
    <lineage>
        <taxon>Bacteria</taxon>
        <taxon>Pseudomonadati</taxon>
        <taxon>Bacteroidota</taxon>
        <taxon>Flavobacteriia</taxon>
        <taxon>Flavobacteriales</taxon>
        <taxon>Flavobacteriaceae</taxon>
    </lineage>
</organism>
<dbReference type="RefSeq" id="WP_068359461.1">
    <property type="nucleotide sequence ID" value="NZ_CP019337.1"/>
</dbReference>
<evidence type="ECO:0000313" key="2">
    <source>
        <dbReference type="Proteomes" id="UP000092612"/>
    </source>
</evidence>
<dbReference type="Proteomes" id="UP000092612">
    <property type="component" value="Unassembled WGS sequence"/>
</dbReference>